<gene>
    <name evidence="6" type="primary">AN1503</name>
    <name evidence="6" type="ORF">LOC62_03G004449</name>
</gene>
<dbReference type="GO" id="GO:0008840">
    <property type="term" value="F:4-hydroxy-tetrahydrodipicolinate synthase activity"/>
    <property type="evidence" value="ECO:0007669"/>
    <property type="project" value="TreeGrafter"/>
</dbReference>
<feature type="active site" description="Proton donor/acceptor" evidence="4">
    <location>
        <position position="145"/>
    </location>
</feature>
<dbReference type="InterPro" id="IPR020624">
    <property type="entry name" value="Schiff_base-form_aldolases_CS"/>
</dbReference>
<comment type="similarity">
    <text evidence="3">Belongs to the DapA family.</text>
</comment>
<dbReference type="InterPro" id="IPR002220">
    <property type="entry name" value="DapA-like"/>
</dbReference>
<feature type="active site" description="Schiff-base intermediate with substrate" evidence="4">
    <location>
        <position position="174"/>
    </location>
</feature>
<evidence type="ECO:0000313" key="7">
    <source>
        <dbReference type="Proteomes" id="UP000827549"/>
    </source>
</evidence>
<sequence>MPTQLPGGIYVPVVTFFEATRAQALDLPTHAGHITRLAAAGVAGIVVMGSTGEAVTLSREERNELVRSTKAALTAANSSALVIAGTVGAQSTAQAIELSNDAAASGADFTLTLPPSYYPGVMTDDALAAYYEEVASNTSIPLIIYSYPAVSGGINMDSDLIARLAKHPNIAGIKHTDHDVGKIARVVAASDPATFTVLGGATDYLLGTLSYGGRGAITGLANIAPRACLRAYEAHVAGEHDTALAYAAAVSTAEGAFVKAQLTGLKYGTVWAAGLPDSAALGRRPLPPCPENMRDWVRAKCDGVLALERALEAEGWSGRPTSAKANGANGH</sequence>
<dbReference type="Pfam" id="PF00701">
    <property type="entry name" value="DHDPS"/>
    <property type="match status" value="1"/>
</dbReference>
<name>A0AAF0Y6D0_9TREE</name>
<dbReference type="PANTHER" id="PTHR12128:SF66">
    <property type="entry name" value="4-HYDROXY-2-OXOGLUTARATE ALDOLASE, MITOCHONDRIAL"/>
    <property type="match status" value="1"/>
</dbReference>
<evidence type="ECO:0000313" key="6">
    <source>
        <dbReference type="EMBL" id="WOO80920.1"/>
    </source>
</evidence>
<dbReference type="InterPro" id="IPR013785">
    <property type="entry name" value="Aldolase_TIM"/>
</dbReference>
<protein>
    <submittedName>
        <fullName evidence="6">4-hydroxy-2-oxoglutarate aldolase, mitochondrial</fullName>
    </submittedName>
</protein>
<dbReference type="EMBL" id="CP086716">
    <property type="protein sequence ID" value="WOO80920.1"/>
    <property type="molecule type" value="Genomic_DNA"/>
</dbReference>
<keyword evidence="7" id="KW-1185">Reference proteome</keyword>
<reference evidence="6" key="1">
    <citation type="submission" date="2023-10" db="EMBL/GenBank/DDBJ databases">
        <authorList>
            <person name="Noh H."/>
        </authorList>
    </citation>
    <scope>NUCLEOTIDE SEQUENCE</scope>
    <source>
        <strain evidence="6">DUCC4014</strain>
    </source>
</reference>
<dbReference type="Gene3D" id="3.20.20.70">
    <property type="entry name" value="Aldolase class I"/>
    <property type="match status" value="1"/>
</dbReference>
<organism evidence="6 7">
    <name type="scientific">Vanrija pseudolonga</name>
    <dbReference type="NCBI Taxonomy" id="143232"/>
    <lineage>
        <taxon>Eukaryota</taxon>
        <taxon>Fungi</taxon>
        <taxon>Dikarya</taxon>
        <taxon>Basidiomycota</taxon>
        <taxon>Agaricomycotina</taxon>
        <taxon>Tremellomycetes</taxon>
        <taxon>Trichosporonales</taxon>
        <taxon>Trichosporonaceae</taxon>
        <taxon>Vanrija</taxon>
    </lineage>
</organism>
<dbReference type="AlphaFoldDB" id="A0AAF0Y6D0"/>
<keyword evidence="1 3" id="KW-0456">Lyase</keyword>
<dbReference type="PANTHER" id="PTHR12128">
    <property type="entry name" value="DIHYDRODIPICOLINATE SYNTHASE"/>
    <property type="match status" value="1"/>
</dbReference>
<dbReference type="Proteomes" id="UP000827549">
    <property type="component" value="Chromosome 3"/>
</dbReference>
<dbReference type="CDD" id="cd00408">
    <property type="entry name" value="DHDPS-like"/>
    <property type="match status" value="1"/>
</dbReference>
<accession>A0AAF0Y6D0</accession>
<evidence type="ECO:0000256" key="5">
    <source>
        <dbReference type="PIRSR" id="PIRSR001365-2"/>
    </source>
</evidence>
<evidence type="ECO:0000256" key="2">
    <source>
        <dbReference type="ARBA" id="ARBA00023270"/>
    </source>
</evidence>
<dbReference type="SUPFAM" id="SSF51569">
    <property type="entry name" value="Aldolase"/>
    <property type="match status" value="1"/>
</dbReference>
<feature type="binding site" evidence="5">
    <location>
        <position position="51"/>
    </location>
    <ligand>
        <name>pyruvate</name>
        <dbReference type="ChEBI" id="CHEBI:15361"/>
    </ligand>
</feature>
<dbReference type="PRINTS" id="PR00146">
    <property type="entry name" value="DHPICSNTHASE"/>
</dbReference>
<feature type="binding site" evidence="5">
    <location>
        <position position="217"/>
    </location>
    <ligand>
        <name>pyruvate</name>
        <dbReference type="ChEBI" id="CHEBI:15361"/>
    </ligand>
</feature>
<keyword evidence="2" id="KW-0704">Schiff base</keyword>
<evidence type="ECO:0000256" key="1">
    <source>
        <dbReference type="ARBA" id="ARBA00023239"/>
    </source>
</evidence>
<dbReference type="RefSeq" id="XP_062626952.1">
    <property type="nucleotide sequence ID" value="XM_062770968.1"/>
</dbReference>
<dbReference type="SMART" id="SM01130">
    <property type="entry name" value="DHDPS"/>
    <property type="match status" value="1"/>
</dbReference>
<evidence type="ECO:0000256" key="4">
    <source>
        <dbReference type="PIRSR" id="PIRSR001365-1"/>
    </source>
</evidence>
<dbReference type="GeneID" id="87807687"/>
<proteinExistence type="inferred from homology"/>
<dbReference type="PIRSF" id="PIRSF001365">
    <property type="entry name" value="DHDPS"/>
    <property type="match status" value="1"/>
</dbReference>
<evidence type="ECO:0000256" key="3">
    <source>
        <dbReference type="PIRNR" id="PIRNR001365"/>
    </source>
</evidence>
<dbReference type="PROSITE" id="PS00665">
    <property type="entry name" value="DHDPS_1"/>
    <property type="match status" value="1"/>
</dbReference>